<dbReference type="SUPFAM" id="SSF56925">
    <property type="entry name" value="OMPA-like"/>
    <property type="match status" value="1"/>
</dbReference>
<dbReference type="InterPro" id="IPR025665">
    <property type="entry name" value="Beta-barrel_OMP_2"/>
</dbReference>
<evidence type="ECO:0000313" key="4">
    <source>
        <dbReference type="Proteomes" id="UP001310022"/>
    </source>
</evidence>
<keyword evidence="1" id="KW-0732">Signal</keyword>
<evidence type="ECO:0000256" key="1">
    <source>
        <dbReference type="SAM" id="SignalP"/>
    </source>
</evidence>
<dbReference type="InterPro" id="IPR011250">
    <property type="entry name" value="OMP/PagP_B-barrel"/>
</dbReference>
<dbReference type="Pfam" id="PF13568">
    <property type="entry name" value="OMP_b-brl_2"/>
    <property type="match status" value="1"/>
</dbReference>
<dbReference type="Proteomes" id="UP001310022">
    <property type="component" value="Unassembled WGS sequence"/>
</dbReference>
<sequence>MRNLRLLLSLLALLFIGGKSFAQESEQKLKLGLKISPVFSFNRLDDNSSNFDISPGGTSTKLAFGLVADKPFGDNYYFSTGIIYLPKGAKIEARPEDGGGKFKETYKTHYLQVPLTVKLLTNPITDELRAYAQLGGTVDFLINQETGGNQIIDKFFFMDVALVLGGGITYDLSFGNTIGLGLVYQRGLINAASKGEDIRLKKDLLMIDLAFYF</sequence>
<comment type="caution">
    <text evidence="3">The sequence shown here is derived from an EMBL/GenBank/DDBJ whole genome shotgun (WGS) entry which is preliminary data.</text>
</comment>
<feature type="signal peptide" evidence="1">
    <location>
        <begin position="1"/>
        <end position="22"/>
    </location>
</feature>
<dbReference type="AlphaFoldDB" id="A0AAN4W2J7"/>
<evidence type="ECO:0000259" key="2">
    <source>
        <dbReference type="Pfam" id="PF13568"/>
    </source>
</evidence>
<feature type="domain" description="Outer membrane protein beta-barrel" evidence="2">
    <location>
        <begin position="21"/>
        <end position="191"/>
    </location>
</feature>
<dbReference type="RefSeq" id="WP_338238680.1">
    <property type="nucleotide sequence ID" value="NZ_BQKE01000003.1"/>
</dbReference>
<protein>
    <recommendedName>
        <fullName evidence="2">Outer membrane protein beta-barrel domain-containing protein</fullName>
    </recommendedName>
</protein>
<reference evidence="3 4" key="1">
    <citation type="submission" date="2021-12" db="EMBL/GenBank/DDBJ databases">
        <title>Genome sequencing of bacteria with rrn-lacking chromosome and rrn-plasmid.</title>
        <authorList>
            <person name="Anda M."/>
            <person name="Iwasaki W."/>
        </authorList>
    </citation>
    <scope>NUCLEOTIDE SEQUENCE [LARGE SCALE GENOMIC DNA]</scope>
    <source>
        <strain evidence="3 4">NBRC 15940</strain>
    </source>
</reference>
<dbReference type="EMBL" id="BQKE01000003">
    <property type="protein sequence ID" value="GJM63526.1"/>
    <property type="molecule type" value="Genomic_DNA"/>
</dbReference>
<keyword evidence="4" id="KW-1185">Reference proteome</keyword>
<accession>A0AAN4W2J7</accession>
<feature type="chain" id="PRO_5042994947" description="Outer membrane protein beta-barrel domain-containing protein" evidence="1">
    <location>
        <begin position="23"/>
        <end position="213"/>
    </location>
</feature>
<name>A0AAN4W2J7_9BACT</name>
<proteinExistence type="predicted"/>
<organism evidence="3 4">
    <name type="scientific">Persicobacter diffluens</name>
    <dbReference type="NCBI Taxonomy" id="981"/>
    <lineage>
        <taxon>Bacteria</taxon>
        <taxon>Pseudomonadati</taxon>
        <taxon>Bacteroidota</taxon>
        <taxon>Cytophagia</taxon>
        <taxon>Cytophagales</taxon>
        <taxon>Persicobacteraceae</taxon>
        <taxon>Persicobacter</taxon>
    </lineage>
</organism>
<evidence type="ECO:0000313" key="3">
    <source>
        <dbReference type="EMBL" id="GJM63526.1"/>
    </source>
</evidence>
<gene>
    <name evidence="3" type="ORF">PEDI_40780</name>
</gene>